<keyword evidence="2" id="KW-1185">Reference proteome</keyword>
<evidence type="ECO:0000313" key="2">
    <source>
        <dbReference type="Proteomes" id="UP000799755"/>
    </source>
</evidence>
<comment type="caution">
    <text evidence="1">The sequence shown here is derived from an EMBL/GenBank/DDBJ whole genome shotgun (WGS) entry which is preliminary data.</text>
</comment>
<name>A0ACB6QRM6_9PLEO</name>
<evidence type="ECO:0000313" key="1">
    <source>
        <dbReference type="EMBL" id="KAF2469556.1"/>
    </source>
</evidence>
<accession>A0ACB6QRM6</accession>
<organism evidence="1 2">
    <name type="scientific">Lindgomyces ingoldianus</name>
    <dbReference type="NCBI Taxonomy" id="673940"/>
    <lineage>
        <taxon>Eukaryota</taxon>
        <taxon>Fungi</taxon>
        <taxon>Dikarya</taxon>
        <taxon>Ascomycota</taxon>
        <taxon>Pezizomycotina</taxon>
        <taxon>Dothideomycetes</taxon>
        <taxon>Pleosporomycetidae</taxon>
        <taxon>Pleosporales</taxon>
        <taxon>Lindgomycetaceae</taxon>
        <taxon>Lindgomyces</taxon>
    </lineage>
</organism>
<sequence>MGSPCNVSGSASQLFFQNKSCAEYRALSIIAESLAHPQRTLLSAFVQHAVDREIASQFFLDEVSGQDTVAVSEFLADWICLLKKVRPVVCTDLKETLRQNIWQRDGGRCCVSKAEKEKQFDGGLLLAYVLSPSFFCDSDMVNNERLSSIFAAFIGESQLQNLRSLMGQDSLSPDRDQSDRLVLLSTRIFEHFRNGRLSLKRSSSVAAGDSARFFVESRNFIPSIHVDTFHFITLENNAVGLASLPNTQLLEMHHRCAEALAWLEVLEYMKRNPNTLHRPSSREFANAAMKTPANKSFWNLWYLQAIPDAFRYVWVQTPAFFRAFAYKRLARISNRLYGRTGSDRIYRLPFNLYLRVASSDWAPKHQAEAQSLRLIEKYTHVPAPRAIDAIQYSDSSFLLMTGIPGEIIGRMISTMTDEQLHSVARDLKKYIAEMRQIPNNTGSRFQICNALGGGILDWRIGESQRRELRFQDETQFNEYLTEDLPLDEDARKLASKSHGVKHDIVFTHGDLNLRNILVDGNGKISGIVDWECAGWYPEYWEYTKAHFSARYSIRWTADVIDQDFLGYRDELRVEDMLSSMAPSW</sequence>
<dbReference type="EMBL" id="MU003511">
    <property type="protein sequence ID" value="KAF2469556.1"/>
    <property type="molecule type" value="Genomic_DNA"/>
</dbReference>
<gene>
    <name evidence="1" type="ORF">BDR25DRAFT_263422</name>
</gene>
<protein>
    <submittedName>
        <fullName evidence="1">Kinase-like protein</fullName>
    </submittedName>
</protein>
<proteinExistence type="predicted"/>
<reference evidence="1" key="1">
    <citation type="journal article" date="2020" name="Stud. Mycol.">
        <title>101 Dothideomycetes genomes: a test case for predicting lifestyles and emergence of pathogens.</title>
        <authorList>
            <person name="Haridas S."/>
            <person name="Albert R."/>
            <person name="Binder M."/>
            <person name="Bloem J."/>
            <person name="Labutti K."/>
            <person name="Salamov A."/>
            <person name="Andreopoulos B."/>
            <person name="Baker S."/>
            <person name="Barry K."/>
            <person name="Bills G."/>
            <person name="Bluhm B."/>
            <person name="Cannon C."/>
            <person name="Castanera R."/>
            <person name="Culley D."/>
            <person name="Daum C."/>
            <person name="Ezra D."/>
            <person name="Gonzalez J."/>
            <person name="Henrissat B."/>
            <person name="Kuo A."/>
            <person name="Liang C."/>
            <person name="Lipzen A."/>
            <person name="Lutzoni F."/>
            <person name="Magnuson J."/>
            <person name="Mondo S."/>
            <person name="Nolan M."/>
            <person name="Ohm R."/>
            <person name="Pangilinan J."/>
            <person name="Park H.-J."/>
            <person name="Ramirez L."/>
            <person name="Alfaro M."/>
            <person name="Sun H."/>
            <person name="Tritt A."/>
            <person name="Yoshinaga Y."/>
            <person name="Zwiers L.-H."/>
            <person name="Turgeon B."/>
            <person name="Goodwin S."/>
            <person name="Spatafora J."/>
            <person name="Crous P."/>
            <person name="Grigoriev I."/>
        </authorList>
    </citation>
    <scope>NUCLEOTIDE SEQUENCE</scope>
    <source>
        <strain evidence="1">ATCC 200398</strain>
    </source>
</reference>
<dbReference type="Proteomes" id="UP000799755">
    <property type="component" value="Unassembled WGS sequence"/>
</dbReference>